<dbReference type="RefSeq" id="WP_215622852.1">
    <property type="nucleotide sequence ID" value="NZ_CP076134.1"/>
</dbReference>
<proteinExistence type="predicted"/>
<dbReference type="Proteomes" id="UP000680839">
    <property type="component" value="Chromosome"/>
</dbReference>
<organism evidence="2 3">
    <name type="scientific">Bradyrhizobium sediminis</name>
    <dbReference type="NCBI Taxonomy" id="2840469"/>
    <lineage>
        <taxon>Bacteria</taxon>
        <taxon>Pseudomonadati</taxon>
        <taxon>Pseudomonadota</taxon>
        <taxon>Alphaproteobacteria</taxon>
        <taxon>Hyphomicrobiales</taxon>
        <taxon>Nitrobacteraceae</taxon>
        <taxon>Bradyrhizobium</taxon>
    </lineage>
</organism>
<dbReference type="Pfam" id="PF07238">
    <property type="entry name" value="PilZ"/>
    <property type="match status" value="1"/>
</dbReference>
<dbReference type="InterPro" id="IPR009875">
    <property type="entry name" value="PilZ_domain"/>
</dbReference>
<feature type="domain" description="PilZ" evidence="1">
    <location>
        <begin position="5"/>
        <end position="80"/>
    </location>
</feature>
<evidence type="ECO:0000259" key="1">
    <source>
        <dbReference type="Pfam" id="PF07238"/>
    </source>
</evidence>
<reference evidence="2" key="1">
    <citation type="submission" date="2021-06" db="EMBL/GenBank/DDBJ databases">
        <title>Bradyrhizobium sp. S2-20-1 Genome sequencing.</title>
        <authorList>
            <person name="Jin L."/>
        </authorList>
    </citation>
    <scope>NUCLEOTIDE SEQUENCE</scope>
    <source>
        <strain evidence="2">S2-20-1</strain>
    </source>
</reference>
<gene>
    <name evidence="2" type="ORF">KMZ29_05895</name>
</gene>
<evidence type="ECO:0000313" key="2">
    <source>
        <dbReference type="EMBL" id="QWG14217.1"/>
    </source>
</evidence>
<dbReference type="PROSITE" id="PS51257">
    <property type="entry name" value="PROKAR_LIPOPROTEIN"/>
    <property type="match status" value="1"/>
</dbReference>
<dbReference type="Gene3D" id="2.40.10.220">
    <property type="entry name" value="predicted glycosyltransferase like domains"/>
    <property type="match status" value="1"/>
</dbReference>
<dbReference type="AlphaFoldDB" id="A0A975RN09"/>
<dbReference type="EMBL" id="CP076134">
    <property type="protein sequence ID" value="QWG14217.1"/>
    <property type="molecule type" value="Genomic_DNA"/>
</dbReference>
<protein>
    <submittedName>
        <fullName evidence="2">PilZ domain-containing protein</fullName>
    </submittedName>
</protein>
<name>A0A975RN09_9BRAD</name>
<evidence type="ECO:0000313" key="3">
    <source>
        <dbReference type="Proteomes" id="UP000680839"/>
    </source>
</evidence>
<dbReference type="GO" id="GO:0035438">
    <property type="term" value="F:cyclic-di-GMP binding"/>
    <property type="evidence" value="ECO:0007669"/>
    <property type="project" value="InterPro"/>
</dbReference>
<dbReference type="SUPFAM" id="SSF141371">
    <property type="entry name" value="PilZ domain-like"/>
    <property type="match status" value="1"/>
</dbReference>
<sequence length="81" mass="8782">MDEGRKAVRHRVLKAGTITFGGGAGISCTVRNLSEAGAALDVISPVGIPQQFVLVIEANDFTRPCRVVWRKERRIGVTFEG</sequence>
<accession>A0A975RN09</accession>